<organism evidence="9">
    <name type="scientific">Amphimedon queenslandica</name>
    <name type="common">Sponge</name>
    <dbReference type="NCBI Taxonomy" id="400682"/>
    <lineage>
        <taxon>Eukaryota</taxon>
        <taxon>Metazoa</taxon>
        <taxon>Porifera</taxon>
        <taxon>Demospongiae</taxon>
        <taxon>Heteroscleromorpha</taxon>
        <taxon>Haplosclerida</taxon>
        <taxon>Niphatidae</taxon>
        <taxon>Amphimedon</taxon>
    </lineage>
</organism>
<dbReference type="EnsemblMetazoa" id="XM_020001348.1">
    <property type="protein sequence ID" value="XP_019856907.1"/>
    <property type="gene ID" value="LOC100636356"/>
</dbReference>
<dbReference type="KEGG" id="aqu:100636356"/>
<dbReference type="Gene3D" id="2.30.29.30">
    <property type="entry name" value="Pleckstrin-homology domain (PH domain)/Phosphotyrosine-binding domain (PTB)"/>
    <property type="match status" value="1"/>
</dbReference>
<dbReference type="SUPFAM" id="SSF51045">
    <property type="entry name" value="WW domain"/>
    <property type="match status" value="1"/>
</dbReference>
<dbReference type="Gene3D" id="2.20.70.10">
    <property type="match status" value="1"/>
</dbReference>
<dbReference type="PROSITE" id="PS50238">
    <property type="entry name" value="RHOGAP"/>
    <property type="match status" value="1"/>
</dbReference>
<dbReference type="Pfam" id="PF00018">
    <property type="entry name" value="SH3_1"/>
    <property type="match status" value="1"/>
</dbReference>
<feature type="region of interest" description="Disordered" evidence="4">
    <location>
        <begin position="88"/>
        <end position="160"/>
    </location>
</feature>
<gene>
    <name evidence="9" type="primary">100636356</name>
</gene>
<dbReference type="EnsemblMetazoa" id="Aqu2.1.42074_001">
    <property type="protein sequence ID" value="Aqu2.1.42074_001"/>
    <property type="gene ID" value="Aqu2.1.42074"/>
</dbReference>
<dbReference type="STRING" id="400682.A0A1X7VQB3"/>
<dbReference type="InterPro" id="IPR011993">
    <property type="entry name" value="PH-like_dom_sf"/>
</dbReference>
<keyword evidence="10" id="KW-1185">Reference proteome</keyword>
<dbReference type="PROSITE" id="PS50020">
    <property type="entry name" value="WW_DOMAIN_2"/>
    <property type="match status" value="1"/>
</dbReference>
<feature type="compositionally biased region" description="Polar residues" evidence="4">
    <location>
        <begin position="384"/>
        <end position="393"/>
    </location>
</feature>
<dbReference type="eggNOG" id="KOG1450">
    <property type="taxonomic scope" value="Eukaryota"/>
</dbReference>
<evidence type="ECO:0000259" key="6">
    <source>
        <dbReference type="PROSITE" id="PS50003"/>
    </source>
</evidence>
<evidence type="ECO:0000313" key="9">
    <source>
        <dbReference type="EnsemblMetazoa" id="Aqu2.1.42074_001"/>
    </source>
</evidence>
<feature type="region of interest" description="Disordered" evidence="4">
    <location>
        <begin position="437"/>
        <end position="467"/>
    </location>
</feature>
<dbReference type="Pfam" id="PF00620">
    <property type="entry name" value="RhoGAP"/>
    <property type="match status" value="1"/>
</dbReference>
<evidence type="ECO:0000256" key="4">
    <source>
        <dbReference type="SAM" id="MobiDB-lite"/>
    </source>
</evidence>
<dbReference type="OrthoDB" id="79452at2759"/>
<feature type="domain" description="PH" evidence="6">
    <location>
        <begin position="608"/>
        <end position="718"/>
    </location>
</feature>
<dbReference type="Gene3D" id="1.10.555.10">
    <property type="entry name" value="Rho GTPase activation protein"/>
    <property type="match status" value="1"/>
</dbReference>
<feature type="compositionally biased region" description="Polar residues" evidence="4">
    <location>
        <begin position="93"/>
        <end position="103"/>
    </location>
</feature>
<dbReference type="SMART" id="SM00456">
    <property type="entry name" value="WW"/>
    <property type="match status" value="1"/>
</dbReference>
<dbReference type="Proteomes" id="UP000007879">
    <property type="component" value="Unassembled WGS sequence"/>
</dbReference>
<dbReference type="SMART" id="SM00233">
    <property type="entry name" value="PH"/>
    <property type="match status" value="1"/>
</dbReference>
<dbReference type="Pfam" id="PF00169">
    <property type="entry name" value="PH"/>
    <property type="match status" value="1"/>
</dbReference>
<name>A0A1X7VQB3_AMPQE</name>
<evidence type="ECO:0000313" key="10">
    <source>
        <dbReference type="Proteomes" id="UP000007879"/>
    </source>
</evidence>
<feature type="domain" description="SH3" evidence="5">
    <location>
        <begin position="3"/>
        <end position="68"/>
    </location>
</feature>
<dbReference type="CDD" id="cd00201">
    <property type="entry name" value="WW"/>
    <property type="match status" value="1"/>
</dbReference>
<evidence type="ECO:0000256" key="3">
    <source>
        <dbReference type="PROSITE-ProRule" id="PRU00192"/>
    </source>
</evidence>
<dbReference type="InterPro" id="IPR050729">
    <property type="entry name" value="Rho-GAP"/>
</dbReference>
<reference evidence="9" key="2">
    <citation type="submission" date="2017-05" db="UniProtKB">
        <authorList>
            <consortium name="EnsemblMetazoa"/>
        </authorList>
    </citation>
    <scope>IDENTIFICATION</scope>
</reference>
<dbReference type="SMART" id="SM00324">
    <property type="entry name" value="RhoGAP"/>
    <property type="match status" value="1"/>
</dbReference>
<dbReference type="CDD" id="cd11888">
    <property type="entry name" value="SH3_ARHGAP9_like"/>
    <property type="match status" value="1"/>
</dbReference>
<dbReference type="PROSITE" id="PS50002">
    <property type="entry name" value="SH3"/>
    <property type="match status" value="1"/>
</dbReference>
<evidence type="ECO:0000259" key="5">
    <source>
        <dbReference type="PROSITE" id="PS50002"/>
    </source>
</evidence>
<dbReference type="PANTHER" id="PTHR23176">
    <property type="entry name" value="RHO/RAC/CDC GTPASE-ACTIVATING PROTEIN"/>
    <property type="match status" value="1"/>
</dbReference>
<dbReference type="InParanoid" id="A0A1X7VQB3"/>
<proteinExistence type="predicted"/>
<dbReference type="SUPFAM" id="SSF50044">
    <property type="entry name" value="SH3-domain"/>
    <property type="match status" value="1"/>
</dbReference>
<dbReference type="GO" id="GO:0005096">
    <property type="term" value="F:GTPase activator activity"/>
    <property type="evidence" value="ECO:0007669"/>
    <property type="project" value="UniProtKB-KW"/>
</dbReference>
<dbReference type="GO" id="GO:0007165">
    <property type="term" value="P:signal transduction"/>
    <property type="evidence" value="ECO:0007669"/>
    <property type="project" value="InterPro"/>
</dbReference>
<dbReference type="InterPro" id="IPR001202">
    <property type="entry name" value="WW_dom"/>
</dbReference>
<dbReference type="SMART" id="SM00326">
    <property type="entry name" value="SH3"/>
    <property type="match status" value="1"/>
</dbReference>
<dbReference type="InterPro" id="IPR001452">
    <property type="entry name" value="SH3_domain"/>
</dbReference>
<dbReference type="InterPro" id="IPR036028">
    <property type="entry name" value="SH3-like_dom_sf"/>
</dbReference>
<feature type="domain" description="Rho-GAP" evidence="8">
    <location>
        <begin position="811"/>
        <end position="1000"/>
    </location>
</feature>
<feature type="region of interest" description="Disordered" evidence="4">
    <location>
        <begin position="247"/>
        <end position="417"/>
    </location>
</feature>
<dbReference type="PROSITE" id="PS01159">
    <property type="entry name" value="WW_DOMAIN_1"/>
    <property type="match status" value="1"/>
</dbReference>
<dbReference type="InterPro" id="IPR036020">
    <property type="entry name" value="WW_dom_sf"/>
</dbReference>
<feature type="compositionally biased region" description="Low complexity" evidence="4">
    <location>
        <begin position="438"/>
        <end position="447"/>
    </location>
</feature>
<dbReference type="SUPFAM" id="SSF48350">
    <property type="entry name" value="GTPase activation domain, GAP"/>
    <property type="match status" value="1"/>
</dbReference>
<dbReference type="GO" id="GO:0005737">
    <property type="term" value="C:cytoplasm"/>
    <property type="evidence" value="ECO:0007669"/>
    <property type="project" value="TreeGrafter"/>
</dbReference>
<accession>A0A1X7VQB3</accession>
<evidence type="ECO:0000256" key="2">
    <source>
        <dbReference type="ARBA" id="ARBA00022468"/>
    </source>
</evidence>
<dbReference type="FunFam" id="1.10.555.10:FF:000003">
    <property type="entry name" value="Putative rho GTPase-activating protein 12"/>
    <property type="match status" value="1"/>
</dbReference>
<feature type="region of interest" description="Disordered" evidence="4">
    <location>
        <begin position="176"/>
        <end position="231"/>
    </location>
</feature>
<dbReference type="PANTHER" id="PTHR23176:SF129">
    <property type="entry name" value="RHO GTPASE ACTIVATING PROTEIN AT 16F, ISOFORM E-RELATED"/>
    <property type="match status" value="1"/>
</dbReference>
<dbReference type="SUPFAM" id="SSF50729">
    <property type="entry name" value="PH domain-like"/>
    <property type="match status" value="1"/>
</dbReference>
<dbReference type="InterPro" id="IPR001849">
    <property type="entry name" value="PH_domain"/>
</dbReference>
<keyword evidence="1 3" id="KW-0728">SH3 domain</keyword>
<protein>
    <submittedName>
        <fullName evidence="9">Uncharacterized protein</fullName>
    </submittedName>
</protein>
<dbReference type="Pfam" id="PF00397">
    <property type="entry name" value="WW"/>
    <property type="match status" value="1"/>
</dbReference>
<sequence>MSAETSTIVAQFKYEYQYEGKTISFKKGDTFQLLNTSNTDWWQVRRWLDNGTCETLYVPANYMKKVEKEVDPSSSHVYQNMSDLQAEYKRAKSQMNTETSKSESMPRPSGRGGAGKKSPPKTSPKLVRTKSTGNAIDPPTGGEPANGINKPHSLVNNEPEYAIPVSPGLARKGLKKEEGGVIAGPISKERIQGYALPVKKRTQSVDLLEDEGGAGGGAGSGPPRKSVPTILESDNVRQQLESSFTKQLASAISGGNHPILGGGGAAPPTAGGNKLVPAPKPKPRSSSRPKSYCIDSEERPAEVSTFKATNTFGVPVTEEQELATPLATPFLSTSREAPPTARKSYKRQAPPAPVPAQPQHEYDLPQVKNKPTESPAGLIPKSFQIPNPLSLSQGPPLIATSSPTPSPVSPLPDGWTEHKTTDGRVYYHNSLTNESTWTVPAVTTPTTTAPPPQSGTNEPRDRVAPRGWTKEINSFTQVPVYTNCRTGEKWGLGKDDQGYYYYNTSDSSIRLKDLPVVDHYPPASTVEPSRSQSDIVYDHLLPSATSSLDHHKRVRTVSEDDGIGGVSGGVAAPLANIREHAKLDSRSSLPVGGVSSQDVDILSSRLTSHKKQGYLHKKRLVEAGGKKIKNDKWLKQCAVLDGNTLTFYADHRTKDNPGVKPYGVFQLVQSVLSAATPKDKRKNVILVTSTVSSEQFYLQADSAPMFNDWYASIQAAIDLTNDDCKKNPSKYSAFLKEASDGSPPTQLKFPNRKESLPRGIDEDDVLDDYESYTGAEKTVRIKGRLKNLIARRPQVELLKKTGIMQESVFGCELTSLVERERGTVPKFMIHFIQHIERKGLETVGLYRLSGNAAQVQKLRYLVEEKPDVDLSSPEWADVNIITGCLKLYLRELPDPIIPFRQFRSLIDAARTQPAEKRLLAIRSELDKLPEAHYQTLKTLVIHLRKVVEHGHVNKMLSTNVSIVFGPTLMRAEVDSIEMATLMPVQNNIVDTFLTETSKVFSK</sequence>
<dbReference type="EnsemblMetazoa" id="XM_020001355.1">
    <property type="protein sequence ID" value="XP_019856914.1"/>
    <property type="gene ID" value="LOC100636356"/>
</dbReference>
<keyword evidence="2" id="KW-0343">GTPase activation</keyword>
<dbReference type="InterPro" id="IPR000198">
    <property type="entry name" value="RhoGAP_dom"/>
</dbReference>
<dbReference type="InterPro" id="IPR008936">
    <property type="entry name" value="Rho_GTPase_activation_prot"/>
</dbReference>
<dbReference type="Gene3D" id="2.30.30.40">
    <property type="entry name" value="SH3 Domains"/>
    <property type="match status" value="1"/>
</dbReference>
<feature type="domain" description="WW" evidence="7">
    <location>
        <begin position="409"/>
        <end position="442"/>
    </location>
</feature>
<dbReference type="AlphaFoldDB" id="A0A1X7VQB3"/>
<evidence type="ECO:0000256" key="1">
    <source>
        <dbReference type="ARBA" id="ARBA00022443"/>
    </source>
</evidence>
<evidence type="ECO:0000259" key="8">
    <source>
        <dbReference type="PROSITE" id="PS50238"/>
    </source>
</evidence>
<reference evidence="10" key="1">
    <citation type="journal article" date="2010" name="Nature">
        <title>The Amphimedon queenslandica genome and the evolution of animal complexity.</title>
        <authorList>
            <person name="Srivastava M."/>
            <person name="Simakov O."/>
            <person name="Chapman J."/>
            <person name="Fahey B."/>
            <person name="Gauthier M.E."/>
            <person name="Mitros T."/>
            <person name="Richards G.S."/>
            <person name="Conaco C."/>
            <person name="Dacre M."/>
            <person name="Hellsten U."/>
            <person name="Larroux C."/>
            <person name="Putnam N.H."/>
            <person name="Stanke M."/>
            <person name="Adamska M."/>
            <person name="Darling A."/>
            <person name="Degnan S.M."/>
            <person name="Oakley T.H."/>
            <person name="Plachetzki D.C."/>
            <person name="Zhai Y."/>
            <person name="Adamski M."/>
            <person name="Calcino A."/>
            <person name="Cummins S.F."/>
            <person name="Goodstein D.M."/>
            <person name="Harris C."/>
            <person name="Jackson D.J."/>
            <person name="Leys S.P."/>
            <person name="Shu S."/>
            <person name="Woodcroft B.J."/>
            <person name="Vervoort M."/>
            <person name="Kosik K.S."/>
            <person name="Manning G."/>
            <person name="Degnan B.M."/>
            <person name="Rokhsar D.S."/>
        </authorList>
    </citation>
    <scope>NUCLEOTIDE SEQUENCE [LARGE SCALE GENOMIC DNA]</scope>
</reference>
<dbReference type="PROSITE" id="PS50003">
    <property type="entry name" value="PH_DOMAIN"/>
    <property type="match status" value="1"/>
</dbReference>
<evidence type="ECO:0000259" key="7">
    <source>
        <dbReference type="PROSITE" id="PS50020"/>
    </source>
</evidence>